<accession>Q21BQ5</accession>
<sequence length="186" mass="20239">MLKRVTTWLADYAANEDPLAAAGNVVALVLAGNQPFYPLYVVLLAGTEGLPWVLLTMVSLPFFFSVPAIARRHPRLGRVALALITTTNTVFCSWMLGEPSGTELFLLPCAALAGLLFWPSERLIMLPLAALPVLSFWLLHGHYSPPPHLYTPEGYGALLTMNAVSAGMISIFLGIVFSRLYAAPKR</sequence>
<dbReference type="RefSeq" id="WP_011471089.1">
    <property type="nucleotide sequence ID" value="NC_007925.1"/>
</dbReference>
<keyword evidence="1" id="KW-0472">Membrane</keyword>
<feature type="transmembrane region" description="Helical" evidence="1">
    <location>
        <begin position="39"/>
        <end position="64"/>
    </location>
</feature>
<feature type="transmembrane region" description="Helical" evidence="1">
    <location>
        <begin position="102"/>
        <end position="118"/>
    </location>
</feature>
<feature type="domain" description="Adenylate cyclase MASE7" evidence="2">
    <location>
        <begin position="27"/>
        <end position="170"/>
    </location>
</feature>
<dbReference type="EMBL" id="CP000301">
    <property type="protein sequence ID" value="ABD86181.1"/>
    <property type="molecule type" value="Genomic_DNA"/>
</dbReference>
<name>Q21BQ5_RHOPB</name>
<protein>
    <recommendedName>
        <fullName evidence="2">Adenylate cyclase MASE7 domain-containing protein</fullName>
    </recommendedName>
</protein>
<dbReference type="AlphaFoldDB" id="Q21BQ5"/>
<dbReference type="KEGG" id="rpc:RPC_0608"/>
<reference evidence="3" key="1">
    <citation type="submission" date="2006-03" db="EMBL/GenBank/DDBJ databases">
        <title>Complete sequence of Rhodopseudomonas palustris BisB18.</title>
        <authorList>
            <consortium name="US DOE Joint Genome Institute"/>
            <person name="Copeland A."/>
            <person name="Lucas S."/>
            <person name="Lapidus A."/>
            <person name="Barry K."/>
            <person name="Detter J.C."/>
            <person name="Glavina del Rio T."/>
            <person name="Hammon N."/>
            <person name="Israni S."/>
            <person name="Dalin E."/>
            <person name="Tice H."/>
            <person name="Pitluck S."/>
            <person name="Chain P."/>
            <person name="Malfatti S."/>
            <person name="Shin M."/>
            <person name="Vergez L."/>
            <person name="Schmutz J."/>
            <person name="Larimer F."/>
            <person name="Land M."/>
            <person name="Hauser L."/>
            <person name="Pelletier D.A."/>
            <person name="Kyrpides N."/>
            <person name="Anderson I."/>
            <person name="Oda Y."/>
            <person name="Harwood C.S."/>
            <person name="Richardson P."/>
        </authorList>
    </citation>
    <scope>NUCLEOTIDE SEQUENCE [LARGE SCALE GENOMIC DNA]</scope>
    <source>
        <strain evidence="3">BisB18</strain>
    </source>
</reference>
<organism evidence="3">
    <name type="scientific">Rhodopseudomonas palustris (strain BisB18)</name>
    <dbReference type="NCBI Taxonomy" id="316056"/>
    <lineage>
        <taxon>Bacteria</taxon>
        <taxon>Pseudomonadati</taxon>
        <taxon>Pseudomonadota</taxon>
        <taxon>Alphaproteobacteria</taxon>
        <taxon>Hyphomicrobiales</taxon>
        <taxon>Nitrobacteraceae</taxon>
        <taxon>Rhodopseudomonas</taxon>
    </lineage>
</organism>
<feature type="transmembrane region" description="Helical" evidence="1">
    <location>
        <begin position="155"/>
        <end position="177"/>
    </location>
</feature>
<feature type="transmembrane region" description="Helical" evidence="1">
    <location>
        <begin position="76"/>
        <end position="96"/>
    </location>
</feature>
<gene>
    <name evidence="3" type="ordered locus">RPC_0608</name>
</gene>
<dbReference type="eggNOG" id="ENOG50334XQ">
    <property type="taxonomic scope" value="Bacteria"/>
</dbReference>
<dbReference type="Pfam" id="PF20967">
    <property type="entry name" value="MASE7"/>
    <property type="match status" value="1"/>
</dbReference>
<evidence type="ECO:0000256" key="1">
    <source>
        <dbReference type="SAM" id="Phobius"/>
    </source>
</evidence>
<dbReference type="HOGENOM" id="CLU_108350_0_0_5"/>
<keyword evidence="1" id="KW-0812">Transmembrane</keyword>
<keyword evidence="1" id="KW-1133">Transmembrane helix</keyword>
<proteinExistence type="predicted"/>
<dbReference type="InterPro" id="IPR048432">
    <property type="entry name" value="MASE7"/>
</dbReference>
<dbReference type="OrthoDB" id="7593905at2"/>
<evidence type="ECO:0000259" key="2">
    <source>
        <dbReference type="Pfam" id="PF20967"/>
    </source>
</evidence>
<evidence type="ECO:0000313" key="3">
    <source>
        <dbReference type="EMBL" id="ABD86181.1"/>
    </source>
</evidence>
<feature type="transmembrane region" description="Helical" evidence="1">
    <location>
        <begin position="123"/>
        <end position="143"/>
    </location>
</feature>